<dbReference type="GO" id="GO:0006355">
    <property type="term" value="P:regulation of DNA-templated transcription"/>
    <property type="evidence" value="ECO:0007669"/>
    <property type="project" value="UniProtKB-ARBA"/>
</dbReference>
<evidence type="ECO:0000256" key="4">
    <source>
        <dbReference type="ARBA" id="ARBA00023163"/>
    </source>
</evidence>
<feature type="compositionally biased region" description="Low complexity" evidence="7">
    <location>
        <begin position="150"/>
        <end position="164"/>
    </location>
</feature>
<dbReference type="GeneTree" id="ENSGT00390000011620"/>
<dbReference type="SUPFAM" id="SSF158553">
    <property type="entry name" value="TAFH domain-like"/>
    <property type="match status" value="1"/>
</dbReference>
<dbReference type="Pfam" id="PF05236">
    <property type="entry name" value="TAF4"/>
    <property type="match status" value="1"/>
</dbReference>
<dbReference type="Gene3D" id="1.20.120.1110">
    <property type="entry name" value="TAFH/NHR1 domain"/>
    <property type="match status" value="1"/>
</dbReference>
<feature type="region of interest" description="Disordered" evidence="7">
    <location>
        <begin position="282"/>
        <end position="312"/>
    </location>
</feature>
<feature type="compositionally biased region" description="Low complexity" evidence="7">
    <location>
        <begin position="193"/>
        <end position="211"/>
    </location>
</feature>
<comment type="subcellular location">
    <subcellularLocation>
        <location evidence="1">Nucleus</location>
    </subcellularLocation>
</comment>
<dbReference type="Ensembl" id="ENSNBRT00000006570.1">
    <property type="protein sequence ID" value="ENSNBRP00000006378.1"/>
    <property type="gene ID" value="ENSNBRG00000004995.1"/>
</dbReference>
<dbReference type="STRING" id="32507.ENSNBRP00000006378"/>
<dbReference type="PANTHER" id="PTHR15138">
    <property type="entry name" value="TRANSCRIPTION INITIATION FACTOR TFIID SUBUNIT 4"/>
    <property type="match status" value="1"/>
</dbReference>
<reference evidence="9" key="1">
    <citation type="submission" date="2025-08" db="UniProtKB">
        <authorList>
            <consortium name="Ensembl"/>
        </authorList>
    </citation>
    <scope>IDENTIFICATION</scope>
</reference>
<evidence type="ECO:0000313" key="9">
    <source>
        <dbReference type="Ensembl" id="ENSNBRP00000006378.1"/>
    </source>
</evidence>
<accession>A0A3Q4GI51</accession>
<feature type="coiled-coil region" evidence="6">
    <location>
        <begin position="761"/>
        <end position="788"/>
    </location>
</feature>
<evidence type="ECO:0000256" key="5">
    <source>
        <dbReference type="ARBA" id="ARBA00023242"/>
    </source>
</evidence>
<feature type="compositionally biased region" description="Polar residues" evidence="7">
    <location>
        <begin position="294"/>
        <end position="304"/>
    </location>
</feature>
<evidence type="ECO:0000259" key="8">
    <source>
        <dbReference type="PROSITE" id="PS51119"/>
    </source>
</evidence>
<evidence type="ECO:0000256" key="7">
    <source>
        <dbReference type="SAM" id="MobiDB-lite"/>
    </source>
</evidence>
<dbReference type="GO" id="GO:0046982">
    <property type="term" value="F:protein heterodimerization activity"/>
    <property type="evidence" value="ECO:0007669"/>
    <property type="project" value="InterPro"/>
</dbReference>
<keyword evidence="10" id="KW-1185">Reference proteome</keyword>
<evidence type="ECO:0000256" key="6">
    <source>
        <dbReference type="SAM" id="Coils"/>
    </source>
</evidence>
<evidence type="ECO:0000256" key="3">
    <source>
        <dbReference type="ARBA" id="ARBA00023015"/>
    </source>
</evidence>
<dbReference type="Bgee" id="ENSNBRG00000004995">
    <property type="expression patterns" value="Expressed in blood and 4 other cell types or tissues"/>
</dbReference>
<dbReference type="SUPFAM" id="SSF47113">
    <property type="entry name" value="Histone-fold"/>
    <property type="match status" value="1"/>
</dbReference>
<protein>
    <submittedName>
        <fullName evidence="9">Transcription initiation factor TFIID subunit 4-like</fullName>
    </submittedName>
</protein>
<dbReference type="GO" id="GO:0005669">
    <property type="term" value="C:transcription factor TFIID complex"/>
    <property type="evidence" value="ECO:0007669"/>
    <property type="project" value="InterPro"/>
</dbReference>
<dbReference type="PROSITE" id="PS51119">
    <property type="entry name" value="TAFH"/>
    <property type="match status" value="1"/>
</dbReference>
<dbReference type="InterPro" id="IPR037249">
    <property type="entry name" value="TAFH/NHR1_dom_sf"/>
</dbReference>
<evidence type="ECO:0000256" key="1">
    <source>
        <dbReference type="ARBA" id="ARBA00004123"/>
    </source>
</evidence>
<dbReference type="InterPro" id="IPR007900">
    <property type="entry name" value="TAF4_C"/>
</dbReference>
<feature type="region of interest" description="Disordered" evidence="7">
    <location>
        <begin position="49"/>
        <end position="258"/>
    </location>
</feature>
<keyword evidence="6" id="KW-0175">Coiled coil</keyword>
<dbReference type="Gene3D" id="1.10.20.10">
    <property type="entry name" value="Histone, subunit A"/>
    <property type="match status" value="1"/>
</dbReference>
<dbReference type="Pfam" id="PF07531">
    <property type="entry name" value="TAFH"/>
    <property type="match status" value="1"/>
</dbReference>
<evidence type="ECO:0000313" key="10">
    <source>
        <dbReference type="Proteomes" id="UP000261580"/>
    </source>
</evidence>
<dbReference type="PANTHER" id="PTHR15138:SF22">
    <property type="entry name" value="TAFH DOMAIN-CONTAINING PROTEIN"/>
    <property type="match status" value="1"/>
</dbReference>
<reference evidence="9" key="2">
    <citation type="submission" date="2025-09" db="UniProtKB">
        <authorList>
            <consortium name="Ensembl"/>
        </authorList>
    </citation>
    <scope>IDENTIFICATION</scope>
</reference>
<keyword evidence="4" id="KW-0804">Transcription</keyword>
<dbReference type="GO" id="GO:0006367">
    <property type="term" value="P:transcription initiation at RNA polymerase II promoter"/>
    <property type="evidence" value="ECO:0007669"/>
    <property type="project" value="TreeGrafter"/>
</dbReference>
<feature type="compositionally biased region" description="Pro residues" evidence="7">
    <location>
        <begin position="136"/>
        <end position="149"/>
    </location>
</feature>
<feature type="compositionally biased region" description="Low complexity" evidence="7">
    <location>
        <begin position="108"/>
        <end position="135"/>
    </location>
</feature>
<dbReference type="OMA" id="GKDEEHY"/>
<dbReference type="FunFam" id="1.10.20.10:FF:000015">
    <property type="entry name" value="Transcription initiation factor TFIID subunit 4B"/>
    <property type="match status" value="1"/>
</dbReference>
<evidence type="ECO:0000256" key="2">
    <source>
        <dbReference type="ARBA" id="ARBA00006178"/>
    </source>
</evidence>
<sequence>HLQRAGSSAHAYILKYDLHNGPASKMAGASDPLEDMLFNEVDEKAVSDLVGSLESQLGDRKPPAPPFSAGKRDAAPSAAGHFSGKVRGAESAEQPQQGHPGAVLTPEPAASEPPSAAPLPSSTSAGPAGASLAAVGPPPPAGSPGPGPLGAPAAGASFPRAAVPGPSAAEAVRSSPPGLQSVNGGTGAAKLVSSPGVPATAGAGPATSQPGFPVPQPSGGSPSAVLQRLPSPAAQNGLDPQGGPPAAPAASASQVVNHSNPLMHAKVLVPSQPATGSSVILTGTPSPVQAPISHPQTGTSTSPSPGAKPAVNGVSQPTVAVVRPPGPAVVATSIPQQRPGLVAATTRVATSQPSLAVRPQQQTTIQLPQGFTMPQGMVLVRTETGQLVMVPQQVLAQAQAKTQQSQAVTSITQRPATPTAATTIRVSAAPTVSSAHTMQKAPTVITTGGTPVAKPAGVPSTPMTSTPAPAASPATRVTVVSQEMQENVKKCKNFLATLIKLASHNSPSPDTSKNVKALVQDLLDAKIEPEEFTTRLQAELKSSPQPYLIPFLKKSLPALRQTLLSSQQSLMTAPPGAVVTPPATPGSVTATTIRPRLPVSPAGGTVRLNAPIGTVRGPTTIISKSPVNLAAQANQKKLSDPGGGTFRDDDDINDVASMAGVNLNEENARILATSSELVGTKIRSCKDESFLPSGLLLRRILDTAKKFGVSEVPPEVVNLVSHATQSRLRTLLEKVSAIAQHRTDGGKDEERCEQTSDVRSQLRFFEQLERLEKQRKDEQEREMLLKAAKVRSSEDPHQSPVELHMQQQELAQMRQRDANLTALAAIGPRKKRKLDSPGGAGTEVRHQVRGGVRNRTQQATSSSSSSSSQPRQRITRVNLRDLIFCMEHDRPTARSLILYKALLK</sequence>
<dbReference type="Proteomes" id="UP000261580">
    <property type="component" value="Unassembled WGS sequence"/>
</dbReference>
<dbReference type="GO" id="GO:0016251">
    <property type="term" value="F:RNA polymerase II general transcription initiation factor activity"/>
    <property type="evidence" value="ECO:0007669"/>
    <property type="project" value="TreeGrafter"/>
</dbReference>
<dbReference type="GO" id="GO:0003677">
    <property type="term" value="F:DNA binding"/>
    <property type="evidence" value="ECO:0007669"/>
    <property type="project" value="TreeGrafter"/>
</dbReference>
<dbReference type="InterPro" id="IPR003894">
    <property type="entry name" value="TAFH_NHR1"/>
</dbReference>
<proteinExistence type="inferred from homology"/>
<dbReference type="InterPro" id="IPR045144">
    <property type="entry name" value="TAF4"/>
</dbReference>
<dbReference type="InterPro" id="IPR009072">
    <property type="entry name" value="Histone-fold"/>
</dbReference>
<feature type="domain" description="TAFH" evidence="8">
    <location>
        <begin position="485"/>
        <end position="582"/>
    </location>
</feature>
<dbReference type="SMART" id="SM00549">
    <property type="entry name" value="TAFH"/>
    <property type="match status" value="1"/>
</dbReference>
<organism evidence="9 10">
    <name type="scientific">Neolamprologus brichardi</name>
    <name type="common">Fairy cichlid</name>
    <name type="synonym">Lamprologus brichardi</name>
    <dbReference type="NCBI Taxonomy" id="32507"/>
    <lineage>
        <taxon>Eukaryota</taxon>
        <taxon>Metazoa</taxon>
        <taxon>Chordata</taxon>
        <taxon>Craniata</taxon>
        <taxon>Vertebrata</taxon>
        <taxon>Euteleostomi</taxon>
        <taxon>Actinopterygii</taxon>
        <taxon>Neopterygii</taxon>
        <taxon>Teleostei</taxon>
        <taxon>Neoteleostei</taxon>
        <taxon>Acanthomorphata</taxon>
        <taxon>Ovalentaria</taxon>
        <taxon>Cichlomorphae</taxon>
        <taxon>Cichliformes</taxon>
        <taxon>Cichlidae</taxon>
        <taxon>African cichlids</taxon>
        <taxon>Pseudocrenilabrinae</taxon>
        <taxon>Lamprologini</taxon>
        <taxon>Neolamprologus</taxon>
    </lineage>
</organism>
<name>A0A3Q4GI51_NEOBR</name>
<comment type="similarity">
    <text evidence="2">Belongs to the TAF4 family.</text>
</comment>
<dbReference type="CDD" id="cd08045">
    <property type="entry name" value="HFD_TAF4"/>
    <property type="match status" value="1"/>
</dbReference>
<keyword evidence="5" id="KW-0539">Nucleus</keyword>
<dbReference type="AlphaFoldDB" id="A0A3Q4GI51"/>
<keyword evidence="3" id="KW-0805">Transcription regulation</keyword>
<feature type="region of interest" description="Disordered" evidence="7">
    <location>
        <begin position="823"/>
        <end position="873"/>
    </location>
</feature>